<dbReference type="Pfam" id="PF18657">
    <property type="entry name" value="YDG"/>
    <property type="match status" value="2"/>
</dbReference>
<organism evidence="11 12">
    <name type="scientific">Eubacterium ramulus</name>
    <dbReference type="NCBI Taxonomy" id="39490"/>
    <lineage>
        <taxon>Bacteria</taxon>
        <taxon>Bacillati</taxon>
        <taxon>Bacillota</taxon>
        <taxon>Clostridia</taxon>
        <taxon>Eubacteriales</taxon>
        <taxon>Eubacteriaceae</taxon>
        <taxon>Eubacterium</taxon>
    </lineage>
</organism>
<dbReference type="Gene3D" id="2.60.40.4270">
    <property type="entry name" value="Listeria-Bacteroides repeat domain"/>
    <property type="match status" value="2"/>
</dbReference>
<keyword evidence="7" id="KW-0812">Transmembrane</keyword>
<evidence type="ECO:0000259" key="10">
    <source>
        <dbReference type="Pfam" id="PF18657"/>
    </source>
</evidence>
<evidence type="ECO:0000256" key="4">
    <source>
        <dbReference type="ARBA" id="ARBA00023277"/>
    </source>
</evidence>
<evidence type="ECO:0000256" key="6">
    <source>
        <dbReference type="SAM" id="Coils"/>
    </source>
</evidence>
<evidence type="ECO:0000313" key="11">
    <source>
        <dbReference type="EMBL" id="PWE85817.1"/>
    </source>
</evidence>
<dbReference type="Gene3D" id="2.60.40.10">
    <property type="entry name" value="Immunoglobulins"/>
    <property type="match status" value="2"/>
</dbReference>
<evidence type="ECO:0000256" key="8">
    <source>
        <dbReference type="SAM" id="SignalP"/>
    </source>
</evidence>
<feature type="coiled-coil region" evidence="6">
    <location>
        <begin position="2093"/>
        <end position="2271"/>
    </location>
</feature>
<keyword evidence="12" id="KW-1185">Reference proteome</keyword>
<keyword evidence="3" id="KW-0136">Cellulose degradation</keyword>
<reference evidence="11 12" key="1">
    <citation type="submission" date="2014-09" db="EMBL/GenBank/DDBJ databases">
        <title>Butyrate-producing bacteria isolated from human gut.</title>
        <authorList>
            <person name="Zhang Q."/>
            <person name="Zhao L."/>
        </authorList>
    </citation>
    <scope>NUCLEOTIDE SEQUENCE [LARGE SCALE GENOMIC DNA]</scope>
    <source>
        <strain evidence="11 12">21</strain>
    </source>
</reference>
<evidence type="ECO:0000313" key="12">
    <source>
        <dbReference type="Proteomes" id="UP000245288"/>
    </source>
</evidence>
<feature type="domain" description="Carbohydrate binding X2" evidence="9">
    <location>
        <begin position="1461"/>
        <end position="1528"/>
    </location>
</feature>
<keyword evidence="2 8" id="KW-0732">Signal</keyword>
<evidence type="ECO:0000256" key="5">
    <source>
        <dbReference type="ARBA" id="ARBA00023326"/>
    </source>
</evidence>
<dbReference type="Pfam" id="PF09479">
    <property type="entry name" value="Flg_new"/>
    <property type="match status" value="1"/>
</dbReference>
<protein>
    <submittedName>
        <fullName evidence="11">Uncharacterized protein</fullName>
    </submittedName>
</protein>
<evidence type="ECO:0000256" key="1">
    <source>
        <dbReference type="ARBA" id="ARBA00004196"/>
    </source>
</evidence>
<feature type="transmembrane region" description="Helical" evidence="7">
    <location>
        <begin position="2385"/>
        <end position="2405"/>
    </location>
</feature>
<dbReference type="RefSeq" id="WP_109216454.1">
    <property type="nucleotide sequence ID" value="NZ_JRFU01000150.1"/>
</dbReference>
<dbReference type="OrthoDB" id="1999899at2"/>
<dbReference type="EMBL" id="JRFU01000150">
    <property type="protein sequence ID" value="PWE85817.1"/>
    <property type="molecule type" value="Genomic_DNA"/>
</dbReference>
<dbReference type="InterPro" id="IPR013783">
    <property type="entry name" value="Ig-like_fold"/>
</dbReference>
<dbReference type="GO" id="GO:0030245">
    <property type="term" value="P:cellulose catabolic process"/>
    <property type="evidence" value="ECO:0007669"/>
    <property type="project" value="UniProtKB-KW"/>
</dbReference>
<evidence type="ECO:0000259" key="9">
    <source>
        <dbReference type="Pfam" id="PF03442"/>
    </source>
</evidence>
<accession>A0A2V1JMA5</accession>
<evidence type="ECO:0000256" key="2">
    <source>
        <dbReference type="ARBA" id="ARBA00022729"/>
    </source>
</evidence>
<comment type="subcellular location">
    <subcellularLocation>
        <location evidence="1">Cell envelope</location>
    </subcellularLocation>
</comment>
<dbReference type="InterPro" id="IPR013378">
    <property type="entry name" value="InlB-like_B-rpt"/>
</dbReference>
<comment type="caution">
    <text evidence="11">The sequence shown here is derived from an EMBL/GenBank/DDBJ whole genome shotgun (WGS) entry which is preliminary data.</text>
</comment>
<dbReference type="NCBIfam" id="TIGR02543">
    <property type="entry name" value="List_Bact_rpt"/>
    <property type="match status" value="1"/>
</dbReference>
<evidence type="ECO:0000256" key="7">
    <source>
        <dbReference type="SAM" id="Phobius"/>
    </source>
</evidence>
<dbReference type="InterPro" id="IPR005102">
    <property type="entry name" value="Carbo-bd_X2"/>
</dbReference>
<evidence type="ECO:0000256" key="3">
    <source>
        <dbReference type="ARBA" id="ARBA00023001"/>
    </source>
</evidence>
<keyword evidence="4" id="KW-0119">Carbohydrate metabolism</keyword>
<proteinExistence type="predicted"/>
<dbReference type="InterPro" id="IPR041248">
    <property type="entry name" value="YDG"/>
</dbReference>
<keyword evidence="7" id="KW-1133">Transmembrane helix</keyword>
<keyword evidence="6" id="KW-0175">Coiled coil</keyword>
<name>A0A2V1JMA5_EUBRA</name>
<feature type="signal peptide" evidence="8">
    <location>
        <begin position="1"/>
        <end position="34"/>
    </location>
</feature>
<feature type="domain" description="YDG" evidence="10">
    <location>
        <begin position="1720"/>
        <end position="1801"/>
    </location>
</feature>
<dbReference type="Pfam" id="PF03442">
    <property type="entry name" value="CBM_X2"/>
    <property type="match status" value="1"/>
</dbReference>
<feature type="domain" description="YDG" evidence="10">
    <location>
        <begin position="1632"/>
        <end position="1711"/>
    </location>
</feature>
<keyword evidence="5" id="KW-0624">Polysaccharide degradation</keyword>
<dbReference type="Proteomes" id="UP000245288">
    <property type="component" value="Unassembled WGS sequence"/>
</dbReference>
<dbReference type="GO" id="GO:0030313">
    <property type="term" value="C:cell envelope"/>
    <property type="evidence" value="ECO:0007669"/>
    <property type="project" value="UniProtKB-SubCell"/>
</dbReference>
<dbReference type="InterPro" id="IPR042229">
    <property type="entry name" value="Listeria/Bacterioides_rpt_sf"/>
</dbReference>
<sequence length="2414" mass="263724">MKKIMTANKKVLSLILALTMCVTMLMPLSATAVAADNTSTSNDTSAQSTAAVSTTTADRKAINLGSDVIHGYDSTNNSYDHVYYGVRDGKGVKWRVLDDETLDEKDGFFLLAENSIAVIPFINYCTVGSLNNRKNNCWVYANTKRHNEWMNSSARVWCRSFTEQITSGTTLGFPSDLHTITANSYNRNKAAYDANYNTFSDREKATILSTTKSDKNYLPAGQSWFFRSINLSGEKVFFLSASEATDAKYGFDQDANRKDAKKRWMTRSPATQDLVYSSDMGNSNLGFHGLNDSSLAVIFQDGYISDGRIYSAVLDRLGQENHVVVEYYTMYTNDFDARPAMNISKDNILFTSVADGSLETGFSPIADYSGSDWKLTLKTNDAFDAELSNTNLSEDGIIVTHPALNSFSTAYNKVTAMLTNSNGEIVAYGALDTADTSATTSTLPFPDGLREGKYTLTLQAEQWNGANKTNYASDCVTKEISVAKAHSHDGHKFTMISSEEELAAMTEDSYGFLIADVTVDPDKVYIGHLCLNGFDVKGTMKVQNFALYDDDADSFGTLENGLHVVDGTLTLHGGNINGDENGYAVTAEDQTTIALPGVMNLNGTMAAVYLKDGAQISAKGIARPTNRYTVKLESETGVFCTDWNEELDAKRYFSGADGTHVVQNDDTLTLAENVHNTSAHPVCGAVCTDEDSHPVITEWTKFTGKETELTSGNYYLDDDITLDHAIAIRGDVNLCLNGKMLLVEEQPGQFYKDAMYVHRGMSLNICDCSQDQTGKICGAENVGNVRCVAIGNNAECNLYGGTLSNANWVVNPEQDAVFRMYGGTISDADLGVYNFGNMYMYGGTIKRCRIGILGYAQTELYPDSLITDCTYGTDLGGSNRSAKLGGTIRNCDIGFTSGTLQETGVVENCRIGGERYVELLPGSIIRNCTEYGLYARGAVMSGGTITGCGVGIYLDPNKYGAEQSLLVSGSPVISGNKQANVAVYSKLNSEGKSEKNVQAIYVDEDGLSEAAEIPVRVITKDGDFDSYATDSSAVYTFSGKYPAKDYSKYFQSDVDSSIVVYDKETQQLAIAPLNIGTPATDRDLCLLRYDANGGSGSMNLDQLEDSQLIDGEWYVHFNTATNGDGRLHANQFTAPEGKKFVGWNTEADGSGITYTDQAVFRMISTASDDVNGSDKQMVLYAQWEDLPRVTVSLDANGGAVEPNDKTVIYTGTYGELPVPTREGYDFEGWFTQKEDGEKVEDTTVVATTEEHTLYAHWTIQVYDVTLSSGAGYTATGATSAEYSSNYEFEVQIAKGYSRTQNYRVLVNGSEVTAASSKDDCDKFQIQNVKGAMSIVVEGVADITPPEAELTIGISKYNAFMNRVTFGLFFKKTQTVHVTASDLGSGLKSVEYLLADQAFEEKDAVSGDWSKLNVQNGNTSFNIDANKKAFVYVRVSDESGNVQIINSDGVVVYTDAEAITEAMNFTRLSQDDVQFAVQLNGNEVKNLYLGDQLIDSQYYSVSKDGEITLKNSYLSGLAAGEYTVRVTYDPLGETYTAGNEPAMTSAKLVVAKAERTIDYKAVDTTYNGKTYAGLTYENRPQATVIEYKVKGAADDTYTKDVPMNAGSYTVRISTPEDADYNAKQVSGAFTIKPKQVTINGTTVETTKVYDGTTEARLVETGTLSDNYDGKNLVIVAGKASYENKNVGPDKQVTFTGFALDGSAAANYVLNGQPESTTADITAKELTITGLKVKDKQYDGKKNAEIDGMPALAGVVTGDSVQLVNGIPTFDSEKAGKDIAIHFTDFVLFGDDEVVANYRLTQPSGMTASILEYVSDGSEYSVNSNDWINTEFVVTAKEGYALSRTDLADGEWTDQLSEQEETKNGTITFYVKNTVTGVISTAVTENYKIDKTIPVGEAKLNGRNAFQTILSKITFGLFFNEDVTVELSASDDASGIKSVMYYKADHQLTEEEVQAIADWTEYSELKMEAKDMEQFIIYVRMEDNAGNVSYIGSDGAIFDTTAPEITGVENGKTYYVTKKFTISDQNLASITVNGETVDGTVTLEGDTETTYVICATDKAGNVTEYTIVMKPISSITDTITEITVDNAKSSDTEVIRDVRDQLRDVTEAFDEEESTEAEWDKLQDALTNCEELENRIAAAKDASEKSEITEVKEITDETVKVEDEDALKDAEKALEEALKDYDGNYTESEREELEKQLENVKDALTAIDNAKKATEEIEQLPNVDDLKHSDKESVDRVKEIYDNLTENEKSMLEEDTRSKMNSLVKQMEELEKISYAPSIIEGAGQIWKAGSDTNAKFRSNAEFEEFVKVLVDGKVLDASKYTVSAGSTVVELKADYLNTLSAGEHTLSIVSENGTASTMFTIEKKAALDNAKNTSVNSPKTGDSNGFIWWFVVLFAGVGMMIITLAVHEKKKRSMK</sequence>
<feature type="chain" id="PRO_5039265855" evidence="8">
    <location>
        <begin position="35"/>
        <end position="2414"/>
    </location>
</feature>
<keyword evidence="7" id="KW-0472">Membrane</keyword>
<gene>
    <name evidence="11" type="ORF">LG34_13595</name>
</gene>